<keyword evidence="16" id="KW-1185">Reference proteome</keyword>
<dbReference type="Proteomes" id="UP000539957">
    <property type="component" value="Unassembled WGS sequence"/>
</dbReference>
<keyword evidence="4 13" id="KW-0863">Zinc-finger</keyword>
<evidence type="ECO:0000256" key="3">
    <source>
        <dbReference type="ARBA" id="ARBA00022763"/>
    </source>
</evidence>
<dbReference type="GO" id="GO:0005829">
    <property type="term" value="C:cytosol"/>
    <property type="evidence" value="ECO:0007669"/>
    <property type="project" value="TreeGrafter"/>
</dbReference>
<dbReference type="NCBIfam" id="TIGR00416">
    <property type="entry name" value="sms"/>
    <property type="match status" value="1"/>
</dbReference>
<keyword evidence="5" id="KW-0378">Hydrolase</keyword>
<keyword evidence="9 11" id="KW-0238">DNA-binding</keyword>
<dbReference type="FunFam" id="3.40.50.300:FF:000050">
    <property type="entry name" value="DNA repair protein RadA"/>
    <property type="match status" value="1"/>
</dbReference>
<comment type="domain">
    <text evidence="11">The middle region has homology to RecA with ATPase motifs including the RadA KNRFG motif, while the C-terminus is homologous to Lon protease.</text>
</comment>
<dbReference type="AlphaFoldDB" id="A0A7W7IMZ3"/>
<dbReference type="PRINTS" id="PR01874">
    <property type="entry name" value="DNAREPAIRADA"/>
</dbReference>
<keyword evidence="2 11" id="KW-0547">Nucleotide-binding</keyword>
<evidence type="ECO:0000256" key="5">
    <source>
        <dbReference type="ARBA" id="ARBA00022801"/>
    </source>
</evidence>
<gene>
    <name evidence="11" type="primary">radA</name>
    <name evidence="15" type="ORF">HNP32_001030</name>
</gene>
<reference evidence="15 16" key="1">
    <citation type="submission" date="2020-08" db="EMBL/GenBank/DDBJ databases">
        <title>Functional genomics of gut bacteria from endangered species of beetles.</title>
        <authorList>
            <person name="Carlos-Shanley C."/>
        </authorList>
    </citation>
    <scope>NUCLEOTIDE SEQUENCE [LARGE SCALE GENOMIC DNA]</scope>
    <source>
        <strain evidence="15 16">S00123</strain>
    </source>
</reference>
<keyword evidence="6 13" id="KW-0862">Zinc</keyword>
<dbReference type="GO" id="GO:0005524">
    <property type="term" value="F:ATP binding"/>
    <property type="evidence" value="ECO:0007669"/>
    <property type="project" value="UniProtKB-UniRule"/>
</dbReference>
<evidence type="ECO:0000256" key="12">
    <source>
        <dbReference type="NCBIfam" id="TIGR00416"/>
    </source>
</evidence>
<keyword evidence="8 11" id="KW-0346">Stress response</keyword>
<evidence type="ECO:0000256" key="9">
    <source>
        <dbReference type="ARBA" id="ARBA00023125"/>
    </source>
</evidence>
<dbReference type="SUPFAM" id="SSF52540">
    <property type="entry name" value="P-loop containing nucleoside triphosphate hydrolases"/>
    <property type="match status" value="1"/>
</dbReference>
<keyword evidence="3 11" id="KW-0227">DNA damage</keyword>
<dbReference type="Gene3D" id="3.40.50.300">
    <property type="entry name" value="P-loop containing nucleotide triphosphate hydrolases"/>
    <property type="match status" value="1"/>
</dbReference>
<dbReference type="GO" id="GO:0008270">
    <property type="term" value="F:zinc ion binding"/>
    <property type="evidence" value="ECO:0007669"/>
    <property type="project" value="UniProtKB-KW"/>
</dbReference>
<evidence type="ECO:0000256" key="4">
    <source>
        <dbReference type="ARBA" id="ARBA00022771"/>
    </source>
</evidence>
<evidence type="ECO:0000256" key="2">
    <source>
        <dbReference type="ARBA" id="ARBA00022741"/>
    </source>
</evidence>
<evidence type="ECO:0000256" key="1">
    <source>
        <dbReference type="ARBA" id="ARBA00022723"/>
    </source>
</evidence>
<organism evidence="15 16">
    <name type="scientific">Brevundimonas bullata</name>
    <dbReference type="NCBI Taxonomy" id="13160"/>
    <lineage>
        <taxon>Bacteria</taxon>
        <taxon>Pseudomonadati</taxon>
        <taxon>Pseudomonadota</taxon>
        <taxon>Alphaproteobacteria</taxon>
        <taxon>Caulobacterales</taxon>
        <taxon>Caulobacteraceae</taxon>
        <taxon>Brevundimonas</taxon>
    </lineage>
</organism>
<dbReference type="Pfam" id="PF13541">
    <property type="entry name" value="ChlI"/>
    <property type="match status" value="1"/>
</dbReference>
<feature type="short sequence motif" description="RadA KNRFG motif" evidence="11">
    <location>
        <begin position="253"/>
        <end position="257"/>
    </location>
</feature>
<feature type="domain" description="RecA family profile 1" evidence="14">
    <location>
        <begin position="67"/>
        <end position="216"/>
    </location>
</feature>
<dbReference type="Pfam" id="PF13481">
    <property type="entry name" value="AAA_25"/>
    <property type="match status" value="1"/>
</dbReference>
<dbReference type="SMART" id="SM00382">
    <property type="entry name" value="AAA"/>
    <property type="match status" value="1"/>
</dbReference>
<dbReference type="PANTHER" id="PTHR32472">
    <property type="entry name" value="DNA REPAIR PROTEIN RADA"/>
    <property type="match status" value="1"/>
</dbReference>
<dbReference type="PANTHER" id="PTHR32472:SF10">
    <property type="entry name" value="DNA REPAIR PROTEIN RADA-LIKE PROTEIN"/>
    <property type="match status" value="1"/>
</dbReference>
<dbReference type="HAMAP" id="MF_01498">
    <property type="entry name" value="RadA_bact"/>
    <property type="match status" value="1"/>
</dbReference>
<evidence type="ECO:0000256" key="7">
    <source>
        <dbReference type="ARBA" id="ARBA00022840"/>
    </source>
</evidence>
<dbReference type="InterPro" id="IPR020588">
    <property type="entry name" value="RecA_ATP-bd"/>
</dbReference>
<evidence type="ECO:0000256" key="11">
    <source>
        <dbReference type="HAMAP-Rule" id="MF_01498"/>
    </source>
</evidence>
<keyword evidence="1 11" id="KW-0479">Metal-binding</keyword>
<dbReference type="GO" id="GO:0140664">
    <property type="term" value="F:ATP-dependent DNA damage sensor activity"/>
    <property type="evidence" value="ECO:0007669"/>
    <property type="project" value="InterPro"/>
</dbReference>
<dbReference type="InterPro" id="IPR020568">
    <property type="entry name" value="Ribosomal_Su5_D2-typ_SF"/>
</dbReference>
<keyword evidence="7 11" id="KW-0067">ATP-binding</keyword>
<accession>A0A7W7IMZ3</accession>
<dbReference type="SUPFAM" id="SSF54211">
    <property type="entry name" value="Ribosomal protein S5 domain 2-like"/>
    <property type="match status" value="1"/>
</dbReference>
<evidence type="ECO:0000313" key="16">
    <source>
        <dbReference type="Proteomes" id="UP000539957"/>
    </source>
</evidence>
<comment type="caution">
    <text evidence="15">The sequence shown here is derived from an EMBL/GenBank/DDBJ whole genome shotgun (WGS) entry which is preliminary data.</text>
</comment>
<comment type="function">
    <text evidence="11">Plays a role in repairing double-strand DNA breaks, probably involving stabilizing or processing branched DNA or blocked replication forks.</text>
</comment>
<dbReference type="GO" id="GO:0000725">
    <property type="term" value="P:recombinational repair"/>
    <property type="evidence" value="ECO:0007669"/>
    <property type="project" value="UniProtKB-UniRule"/>
</dbReference>
<proteinExistence type="inferred from homology"/>
<evidence type="ECO:0000313" key="15">
    <source>
        <dbReference type="EMBL" id="MBB4797306.1"/>
    </source>
</evidence>
<dbReference type="InterPro" id="IPR014721">
    <property type="entry name" value="Ribsml_uS5_D2-typ_fold_subgr"/>
</dbReference>
<dbReference type="Gene3D" id="3.30.230.10">
    <property type="match status" value="1"/>
</dbReference>
<feature type="region of interest" description="Lon-protease-like" evidence="11">
    <location>
        <begin position="352"/>
        <end position="457"/>
    </location>
</feature>
<dbReference type="Pfam" id="PF18073">
    <property type="entry name" value="Zn_ribbon_LapB"/>
    <property type="match status" value="1"/>
</dbReference>
<dbReference type="InterPro" id="IPR041166">
    <property type="entry name" value="Rubredoxin_2"/>
</dbReference>
<dbReference type="GO" id="GO:0016787">
    <property type="term" value="F:hydrolase activity"/>
    <property type="evidence" value="ECO:0007669"/>
    <property type="project" value="UniProtKB-KW"/>
</dbReference>
<feature type="binding site" evidence="11">
    <location>
        <begin position="96"/>
        <end position="103"/>
    </location>
    <ligand>
        <name>ATP</name>
        <dbReference type="ChEBI" id="CHEBI:30616"/>
    </ligand>
</feature>
<dbReference type="CDD" id="cd01121">
    <property type="entry name" value="RadA_SMS_N"/>
    <property type="match status" value="1"/>
</dbReference>
<evidence type="ECO:0000256" key="13">
    <source>
        <dbReference type="RuleBase" id="RU003555"/>
    </source>
</evidence>
<dbReference type="InterPro" id="IPR003593">
    <property type="entry name" value="AAA+_ATPase"/>
</dbReference>
<evidence type="ECO:0000259" key="14">
    <source>
        <dbReference type="PROSITE" id="PS50162"/>
    </source>
</evidence>
<dbReference type="GO" id="GO:0003684">
    <property type="term" value="F:damaged DNA binding"/>
    <property type="evidence" value="ECO:0007669"/>
    <property type="project" value="InterPro"/>
</dbReference>
<comment type="function">
    <text evidence="13">DNA-dependent ATPase involved in processing of recombination intermediates, plays a role in repairing DNA breaks. Stimulates the branch migration of RecA-mediated strand transfer reactions, allowing the 3' invading strand to extend heteroduplex DNA faster. Binds ssDNA in the presence of ADP but not other nucleotides, has ATPase activity that is stimulated by ssDNA and various branched DNA structures, but inhibited by SSB. Does not have RecA's homology-searching function.</text>
</comment>
<dbReference type="InterPro" id="IPR027417">
    <property type="entry name" value="P-loop_NTPase"/>
</dbReference>
<evidence type="ECO:0000256" key="8">
    <source>
        <dbReference type="ARBA" id="ARBA00023016"/>
    </source>
</evidence>
<sequence length="457" mass="47864">MARDTLLYVCQSCGAVHNKWAGQCSGCGEWNCLSEESKSAPPGAMKPTSTARGRGLQFETLQSDTPEPPRIVTGVTEFDRVCGGGVVPGSAILLGGDPGVGKSTLLLEVTAKAARNGARVAYISGEEAIEQIRARAKRMGVADAAVSLASATALREILTTLKRDKFDIVIIDSIQTLWSDAHEAGPGSVTQVRACAAELVRLAKDGGPAIVLVGHVTKDGQIAGPRVVEHMVDAVLSFEGERGYPFRILRAGKNRFGATDEIGVFEMSDVGLREVTNPSALFLGEGKERAPGAAVFAGIEGSRPVLVEIQALVAPSAYGTPRRAVVGWDNGRLAMLLAVLEARCGLGFGDKDVYLNIAGGLRISEPAADLAAAAALISSALDMPLPQGCVVFGEIGLSGEVRAVNRAEARLREAQKLGFDRALAPAQAKGKVKKGDVVVTAAGLLTEVVERISQNRY</sequence>
<dbReference type="PROSITE" id="PS50162">
    <property type="entry name" value="RECA_2"/>
    <property type="match status" value="1"/>
</dbReference>
<comment type="similarity">
    <text evidence="11 13">Belongs to the RecA family. RadA subfamily.</text>
</comment>
<dbReference type="InterPro" id="IPR004504">
    <property type="entry name" value="DNA_repair_RadA"/>
</dbReference>
<keyword evidence="10 11" id="KW-0234">DNA repair</keyword>
<name>A0A7W7IMZ3_9CAUL</name>
<evidence type="ECO:0000256" key="10">
    <source>
        <dbReference type="ARBA" id="ARBA00023204"/>
    </source>
</evidence>
<dbReference type="EMBL" id="JACHKY010000002">
    <property type="protein sequence ID" value="MBB4797306.1"/>
    <property type="molecule type" value="Genomic_DNA"/>
</dbReference>
<evidence type="ECO:0000256" key="6">
    <source>
        <dbReference type="ARBA" id="ARBA00022833"/>
    </source>
</evidence>
<protein>
    <recommendedName>
        <fullName evidence="11 12">DNA repair protein RadA</fullName>
    </recommendedName>
</protein>
<dbReference type="RefSeq" id="WP_184267826.1">
    <property type="nucleotide sequence ID" value="NZ_JACHKY010000002.1"/>
</dbReference>